<proteinExistence type="predicted"/>
<sequence length="71" mass="8465">MELNMDSNPRTLTYFIDDVEQMEYVTNIPAAVRFFAVLFYQNSSFKIERFDRLSVPYAKHEGSQEKQWGQH</sequence>
<protein>
    <submittedName>
        <fullName evidence="1">Uncharacterized protein</fullName>
    </submittedName>
</protein>
<organism evidence="1 2">
    <name type="scientific">Streblomastix strix</name>
    <dbReference type="NCBI Taxonomy" id="222440"/>
    <lineage>
        <taxon>Eukaryota</taxon>
        <taxon>Metamonada</taxon>
        <taxon>Preaxostyla</taxon>
        <taxon>Oxymonadida</taxon>
        <taxon>Streblomastigidae</taxon>
        <taxon>Streblomastix</taxon>
    </lineage>
</organism>
<reference evidence="1 2" key="1">
    <citation type="submission" date="2019-03" db="EMBL/GenBank/DDBJ databases">
        <title>Single cell metagenomics reveals metabolic interactions within the superorganism composed of flagellate Streblomastix strix and complex community of Bacteroidetes bacteria on its surface.</title>
        <authorList>
            <person name="Treitli S.C."/>
            <person name="Kolisko M."/>
            <person name="Husnik F."/>
            <person name="Keeling P."/>
            <person name="Hampl V."/>
        </authorList>
    </citation>
    <scope>NUCLEOTIDE SEQUENCE [LARGE SCALE GENOMIC DNA]</scope>
    <source>
        <strain evidence="1">ST1C</strain>
    </source>
</reference>
<gene>
    <name evidence="1" type="ORF">EZS28_040483</name>
</gene>
<name>A0A5J4U1E6_9EUKA</name>
<evidence type="ECO:0000313" key="2">
    <source>
        <dbReference type="Proteomes" id="UP000324800"/>
    </source>
</evidence>
<dbReference type="AlphaFoldDB" id="A0A5J4U1E6"/>
<accession>A0A5J4U1E6</accession>
<comment type="caution">
    <text evidence="1">The sequence shown here is derived from an EMBL/GenBank/DDBJ whole genome shotgun (WGS) entry which is preliminary data.</text>
</comment>
<dbReference type="EMBL" id="SNRW01022207">
    <property type="protein sequence ID" value="KAA6363990.1"/>
    <property type="molecule type" value="Genomic_DNA"/>
</dbReference>
<evidence type="ECO:0000313" key="1">
    <source>
        <dbReference type="EMBL" id="KAA6363990.1"/>
    </source>
</evidence>
<dbReference type="Proteomes" id="UP000324800">
    <property type="component" value="Unassembled WGS sequence"/>
</dbReference>